<dbReference type="Proteomes" id="UP000001307">
    <property type="component" value="Unassembled WGS sequence"/>
</dbReference>
<proteinExistence type="predicted"/>
<evidence type="ECO:0000313" key="2">
    <source>
        <dbReference type="Proteomes" id="UP000001307"/>
    </source>
</evidence>
<dbReference type="AlphaFoldDB" id="E4WZU0"/>
<dbReference type="InParanoid" id="E4WZU0"/>
<dbReference type="EMBL" id="FN653019">
    <property type="protein sequence ID" value="CBY22686.1"/>
    <property type="molecule type" value="Genomic_DNA"/>
</dbReference>
<evidence type="ECO:0000313" key="1">
    <source>
        <dbReference type="EMBL" id="CBY22686.1"/>
    </source>
</evidence>
<reference evidence="1" key="1">
    <citation type="journal article" date="2010" name="Science">
        <title>Plasticity of animal genome architecture unmasked by rapid evolution of a pelagic tunicate.</title>
        <authorList>
            <person name="Denoeud F."/>
            <person name="Henriet S."/>
            <person name="Mungpakdee S."/>
            <person name="Aury J.M."/>
            <person name="Da Silva C."/>
            <person name="Brinkmann H."/>
            <person name="Mikhaleva J."/>
            <person name="Olsen L.C."/>
            <person name="Jubin C."/>
            <person name="Canestro C."/>
            <person name="Bouquet J.M."/>
            <person name="Danks G."/>
            <person name="Poulain J."/>
            <person name="Campsteijn C."/>
            <person name="Adamski M."/>
            <person name="Cross I."/>
            <person name="Yadetie F."/>
            <person name="Muffato M."/>
            <person name="Louis A."/>
            <person name="Butcher S."/>
            <person name="Tsagkogeorga G."/>
            <person name="Konrad A."/>
            <person name="Singh S."/>
            <person name="Jensen M.F."/>
            <person name="Cong E.H."/>
            <person name="Eikeseth-Otteraa H."/>
            <person name="Noel B."/>
            <person name="Anthouard V."/>
            <person name="Porcel B.M."/>
            <person name="Kachouri-Lafond R."/>
            <person name="Nishino A."/>
            <person name="Ugolini M."/>
            <person name="Chourrout P."/>
            <person name="Nishida H."/>
            <person name="Aasland R."/>
            <person name="Huzurbazar S."/>
            <person name="Westhof E."/>
            <person name="Delsuc F."/>
            <person name="Lehrach H."/>
            <person name="Reinhardt R."/>
            <person name="Weissenbach J."/>
            <person name="Roy S.W."/>
            <person name="Artiguenave F."/>
            <person name="Postlethwait J.H."/>
            <person name="Manak J.R."/>
            <person name="Thompson E.M."/>
            <person name="Jaillon O."/>
            <person name="Du Pasquier L."/>
            <person name="Boudinot P."/>
            <person name="Liberles D.A."/>
            <person name="Volff J.N."/>
            <person name="Philippe H."/>
            <person name="Lenhard B."/>
            <person name="Roest Crollius H."/>
            <person name="Wincker P."/>
            <person name="Chourrout D."/>
        </authorList>
    </citation>
    <scope>NUCLEOTIDE SEQUENCE [LARGE SCALE GENOMIC DNA]</scope>
</reference>
<keyword evidence="2" id="KW-1185">Reference proteome</keyword>
<organism evidence="1">
    <name type="scientific">Oikopleura dioica</name>
    <name type="common">Tunicate</name>
    <dbReference type="NCBI Taxonomy" id="34765"/>
    <lineage>
        <taxon>Eukaryota</taxon>
        <taxon>Metazoa</taxon>
        <taxon>Chordata</taxon>
        <taxon>Tunicata</taxon>
        <taxon>Appendicularia</taxon>
        <taxon>Copelata</taxon>
        <taxon>Oikopleuridae</taxon>
        <taxon>Oikopleura</taxon>
    </lineage>
</organism>
<protein>
    <submittedName>
        <fullName evidence="1">Uncharacterized protein</fullName>
    </submittedName>
</protein>
<accession>E4WZU0</accession>
<sequence>MNVPVDDMSFFLKELKFFEKYDHIFRNQRLKICSENATDDHERLLLADIQCDLDLTTAQETLDKVFKADSKKILESCVEIALRWAGEDESRLYWLSSKCAEGKCRFLKIKEEQNSKIVGKLAFQLSTTAPVSAEFMREGLRLLEETDLNK</sequence>
<name>E4WZU0_OIKDI</name>
<gene>
    <name evidence="1" type="ORF">GSOID_T00013455001</name>
</gene>